<sequence length="254" mass="29512">MEYVTITKDNIDDEHICCAISDKKSVEGYAAKKAWLKEQLDKGYTFNKLNVRGKVFMEYCPSEIAYLPVKADNYMVINCFWISGKYKGSGHGKELLKRCIEDCKKQDKAGIVVLCSDKKRPFMSDKKFFLKQGFEVCDQTKPYFELLYMPLQENVEKPVFRDTVKEGECQDNGGFTVFYSHQCPYMSYYVNLQKKVADEHHIPYEAILLDSKEKAMDNPSPFTIYSLFYKGKFITQELMAEKKFTKTIETLCEA</sequence>
<feature type="domain" description="N-acetyltransferase" evidence="1">
    <location>
        <begin position="1"/>
        <end position="152"/>
    </location>
</feature>
<dbReference type="Proteomes" id="UP000683246">
    <property type="component" value="Chromosome"/>
</dbReference>
<dbReference type="InterPro" id="IPR000182">
    <property type="entry name" value="GNAT_dom"/>
</dbReference>
<reference evidence="2" key="1">
    <citation type="submission" date="2020-07" db="EMBL/GenBank/DDBJ databases">
        <title>Vallitalea pronyensis genome.</title>
        <authorList>
            <person name="Postec A."/>
        </authorList>
    </citation>
    <scope>NUCLEOTIDE SEQUENCE</scope>
    <source>
        <strain evidence="2">FatNI3</strain>
    </source>
</reference>
<dbReference type="EMBL" id="CP058649">
    <property type="protein sequence ID" value="QUI23120.1"/>
    <property type="molecule type" value="Genomic_DNA"/>
</dbReference>
<dbReference type="Pfam" id="PF14268">
    <property type="entry name" value="YoaP"/>
    <property type="match status" value="1"/>
</dbReference>
<gene>
    <name evidence="2" type="ORF">HZI73_12845</name>
</gene>
<keyword evidence="3" id="KW-1185">Reference proteome</keyword>
<dbReference type="SUPFAM" id="SSF55729">
    <property type="entry name" value="Acyl-CoA N-acyltransferases (Nat)"/>
    <property type="match status" value="1"/>
</dbReference>
<name>A0A8J8MK35_9FIRM</name>
<dbReference type="PROSITE" id="PS51186">
    <property type="entry name" value="GNAT"/>
    <property type="match status" value="1"/>
</dbReference>
<dbReference type="RefSeq" id="WP_212698620.1">
    <property type="nucleotide sequence ID" value="NZ_CP058649.1"/>
</dbReference>
<dbReference type="KEGG" id="vpy:HZI73_12845"/>
<dbReference type="Pfam" id="PF00583">
    <property type="entry name" value="Acetyltransf_1"/>
    <property type="match status" value="1"/>
</dbReference>
<dbReference type="CDD" id="cd04301">
    <property type="entry name" value="NAT_SF"/>
    <property type="match status" value="1"/>
</dbReference>
<dbReference type="GO" id="GO:0016747">
    <property type="term" value="F:acyltransferase activity, transferring groups other than amino-acyl groups"/>
    <property type="evidence" value="ECO:0007669"/>
    <property type="project" value="InterPro"/>
</dbReference>
<proteinExistence type="predicted"/>
<dbReference type="InterPro" id="IPR016181">
    <property type="entry name" value="Acyl_CoA_acyltransferase"/>
</dbReference>
<evidence type="ECO:0000313" key="3">
    <source>
        <dbReference type="Proteomes" id="UP000683246"/>
    </source>
</evidence>
<protein>
    <submittedName>
        <fullName evidence="2">YoaP domain-containing protein</fullName>
    </submittedName>
</protein>
<accession>A0A8J8MK35</accession>
<organism evidence="2 3">
    <name type="scientific">Vallitalea pronyensis</name>
    <dbReference type="NCBI Taxonomy" id="1348613"/>
    <lineage>
        <taxon>Bacteria</taxon>
        <taxon>Bacillati</taxon>
        <taxon>Bacillota</taxon>
        <taxon>Clostridia</taxon>
        <taxon>Lachnospirales</taxon>
        <taxon>Vallitaleaceae</taxon>
        <taxon>Vallitalea</taxon>
    </lineage>
</organism>
<dbReference type="InterPro" id="IPR025685">
    <property type="entry name" value="YoaP-like_dom"/>
</dbReference>
<evidence type="ECO:0000313" key="2">
    <source>
        <dbReference type="EMBL" id="QUI23120.1"/>
    </source>
</evidence>
<dbReference type="Gene3D" id="3.40.630.30">
    <property type="match status" value="1"/>
</dbReference>
<dbReference type="AlphaFoldDB" id="A0A8J8MK35"/>
<evidence type="ECO:0000259" key="1">
    <source>
        <dbReference type="PROSITE" id="PS51186"/>
    </source>
</evidence>